<accession>A0A1B6KZ13</accession>
<sequence>MSGNNVVDNSASEDDHLDSSEFSSGDSDLEVAYPSYYPCERKTLRWYKKIFVHILQLTMVNSLQLFNMHTQDKRMSLYDFRLSVIESLLPPKNQPPMVTPPRNALHTLVQNEERDSKGDRKRKGCRVCYSTEKKRKMTTFTCSTCPGKPGLCAVKCFDSFHKAQQ</sequence>
<dbReference type="PANTHER" id="PTHR46599">
    <property type="entry name" value="PIGGYBAC TRANSPOSABLE ELEMENT-DERIVED PROTEIN 4"/>
    <property type="match status" value="1"/>
</dbReference>
<dbReference type="Pfam" id="PF13842">
    <property type="entry name" value="zf-Tnp_2"/>
    <property type="match status" value="1"/>
</dbReference>
<proteinExistence type="predicted"/>
<name>A0A1B6KZ13_9HEMI</name>
<feature type="compositionally biased region" description="Polar residues" evidence="1">
    <location>
        <begin position="1"/>
        <end position="10"/>
    </location>
</feature>
<evidence type="ECO:0000256" key="1">
    <source>
        <dbReference type="SAM" id="MobiDB-lite"/>
    </source>
</evidence>
<evidence type="ECO:0000259" key="2">
    <source>
        <dbReference type="Pfam" id="PF13842"/>
    </source>
</evidence>
<dbReference type="AlphaFoldDB" id="A0A1B6KZ13"/>
<protein>
    <recommendedName>
        <fullName evidence="2">PiggyBac transposable element-derived protein 4 C-terminal zinc-finger domain-containing protein</fullName>
    </recommendedName>
</protein>
<feature type="region of interest" description="Disordered" evidence="1">
    <location>
        <begin position="1"/>
        <end position="25"/>
    </location>
</feature>
<evidence type="ECO:0000313" key="3">
    <source>
        <dbReference type="EMBL" id="JAT16699.1"/>
    </source>
</evidence>
<feature type="domain" description="PiggyBac transposable element-derived protein 4 C-terminal zinc-finger" evidence="2">
    <location>
        <begin position="117"/>
        <end position="161"/>
    </location>
</feature>
<dbReference type="EMBL" id="GEBQ01023278">
    <property type="protein sequence ID" value="JAT16699.1"/>
    <property type="molecule type" value="Transcribed_RNA"/>
</dbReference>
<reference evidence="3" key="1">
    <citation type="submission" date="2015-11" db="EMBL/GenBank/DDBJ databases">
        <title>De novo transcriptome assembly of four potential Pierce s Disease insect vectors from Arizona vineyards.</title>
        <authorList>
            <person name="Tassone E.E."/>
        </authorList>
    </citation>
    <scope>NUCLEOTIDE SEQUENCE</scope>
</reference>
<dbReference type="PANTHER" id="PTHR46599:SF3">
    <property type="entry name" value="PIGGYBAC TRANSPOSABLE ELEMENT-DERIVED PROTEIN 4"/>
    <property type="match status" value="1"/>
</dbReference>
<gene>
    <name evidence="3" type="ORF">g.35167</name>
</gene>
<organism evidence="3">
    <name type="scientific">Graphocephala atropunctata</name>
    <dbReference type="NCBI Taxonomy" id="36148"/>
    <lineage>
        <taxon>Eukaryota</taxon>
        <taxon>Metazoa</taxon>
        <taxon>Ecdysozoa</taxon>
        <taxon>Arthropoda</taxon>
        <taxon>Hexapoda</taxon>
        <taxon>Insecta</taxon>
        <taxon>Pterygota</taxon>
        <taxon>Neoptera</taxon>
        <taxon>Paraneoptera</taxon>
        <taxon>Hemiptera</taxon>
        <taxon>Auchenorrhyncha</taxon>
        <taxon>Membracoidea</taxon>
        <taxon>Cicadellidae</taxon>
        <taxon>Cicadellinae</taxon>
        <taxon>Cicadellini</taxon>
        <taxon>Graphocephala</taxon>
    </lineage>
</organism>
<dbReference type="InterPro" id="IPR032718">
    <property type="entry name" value="PGBD4_Znf_C"/>
</dbReference>